<evidence type="ECO:0000313" key="2">
    <source>
        <dbReference type="EMBL" id="MBB5271706.1"/>
    </source>
</evidence>
<dbReference type="Proteomes" id="UP000532440">
    <property type="component" value="Unassembled WGS sequence"/>
</dbReference>
<comment type="caution">
    <text evidence="2">The sequence shown here is derived from an EMBL/GenBank/DDBJ whole genome shotgun (WGS) entry which is preliminary data.</text>
</comment>
<dbReference type="InterPro" id="IPR042095">
    <property type="entry name" value="SUMF_sf"/>
</dbReference>
<name>A0A7W8M869_9BURK</name>
<dbReference type="Gene3D" id="3.90.1580.10">
    <property type="entry name" value="paralog of FGE (formylglycine-generating enzyme)"/>
    <property type="match status" value="2"/>
</dbReference>
<accession>A0A7W8M869</accession>
<dbReference type="PANTHER" id="PTHR23150:SF36">
    <property type="entry name" value="HERCYNINE OXYGENASE"/>
    <property type="match status" value="1"/>
</dbReference>
<evidence type="ECO:0000259" key="1">
    <source>
        <dbReference type="Pfam" id="PF03781"/>
    </source>
</evidence>
<keyword evidence="3" id="KW-1185">Reference proteome</keyword>
<feature type="domain" description="Sulfatase-modifying factor enzyme-like" evidence="1">
    <location>
        <begin position="195"/>
        <end position="328"/>
    </location>
</feature>
<dbReference type="NCBIfam" id="NF041186">
    <property type="entry name" value="SenA"/>
    <property type="match status" value="1"/>
</dbReference>
<dbReference type="InterPro" id="IPR016187">
    <property type="entry name" value="CTDL_fold"/>
</dbReference>
<proteinExistence type="predicted"/>
<dbReference type="Pfam" id="PF03781">
    <property type="entry name" value="FGE-sulfatase"/>
    <property type="match status" value="2"/>
</dbReference>
<feature type="domain" description="Sulfatase-modifying factor enzyme-like" evidence="1">
    <location>
        <begin position="338"/>
        <end position="405"/>
    </location>
</feature>
<protein>
    <submittedName>
        <fullName evidence="2">Ergothioneine biosynthesis protein EgtB</fullName>
    </submittedName>
</protein>
<dbReference type="InterPro" id="IPR005532">
    <property type="entry name" value="SUMF_dom"/>
</dbReference>
<sequence>MSETSMAAVGEAARTARSGHAAALAQALQESRRDTLASFAACERAIAGLVVPQREELNPPLWELGHIGWFQEFWLARNPQRGLGVDADPDAPRPAGLRAGADALYHSSRVPHASRWRLPLPDAHATRADLSAQLERTLGLLERAGPDDDELYFFRLALLHEDMHHEAALYMARLLGVRIGDPRWRPAALPEAPPALRFEPGAWTLGSAADQGFAFDNELRAHPVSLGATEIDAQAVRWAEYLPFVETGGHSDERFWDADGRGWLAASGRTTPLHLRRTGAGWQRWLDGEWTALDLREAACHLTLHEVRAWCHWAGRRLPQEAEWERAAVTRPDAFRWGDVWEWTASPFARYPGFRPHPYRDYSAPWFDGRPVLRGASFMTQPRMRHPRYRNYFPAHRSDVPAGFRSCAP</sequence>
<gene>
    <name evidence="2" type="ORF">HNQ70_001716</name>
</gene>
<dbReference type="InterPro" id="IPR030809">
    <property type="entry name" value="EgtB_signatur"/>
</dbReference>
<dbReference type="RefSeq" id="WP_183966324.1">
    <property type="nucleotide sequence ID" value="NZ_BAABEW010000001.1"/>
</dbReference>
<reference evidence="2 3" key="1">
    <citation type="submission" date="2020-08" db="EMBL/GenBank/DDBJ databases">
        <title>Genomic Encyclopedia of Type Strains, Phase IV (KMG-IV): sequencing the most valuable type-strain genomes for metagenomic binning, comparative biology and taxonomic classification.</title>
        <authorList>
            <person name="Goeker M."/>
        </authorList>
    </citation>
    <scope>NUCLEOTIDE SEQUENCE [LARGE SCALE GENOMIC DNA]</scope>
    <source>
        <strain evidence="2 3">DSM 29781</strain>
    </source>
</reference>
<dbReference type="InterPro" id="IPR051043">
    <property type="entry name" value="Sulfatase_Mod_Factor_Kinase"/>
</dbReference>
<dbReference type="EMBL" id="JACHGB010000003">
    <property type="protein sequence ID" value="MBB5271706.1"/>
    <property type="molecule type" value="Genomic_DNA"/>
</dbReference>
<dbReference type="SUPFAM" id="SSF56436">
    <property type="entry name" value="C-type lectin-like"/>
    <property type="match status" value="1"/>
</dbReference>
<dbReference type="PANTHER" id="PTHR23150">
    <property type="entry name" value="SULFATASE MODIFYING FACTOR 1, 2"/>
    <property type="match status" value="1"/>
</dbReference>
<evidence type="ECO:0000313" key="3">
    <source>
        <dbReference type="Proteomes" id="UP000532440"/>
    </source>
</evidence>
<dbReference type="AlphaFoldDB" id="A0A7W8M869"/>
<organism evidence="2 3">
    <name type="scientific">Quisquiliibacterium transsilvanicum</name>
    <dbReference type="NCBI Taxonomy" id="1549638"/>
    <lineage>
        <taxon>Bacteria</taxon>
        <taxon>Pseudomonadati</taxon>
        <taxon>Pseudomonadota</taxon>
        <taxon>Betaproteobacteria</taxon>
        <taxon>Burkholderiales</taxon>
        <taxon>Burkholderiaceae</taxon>
        <taxon>Quisquiliibacterium</taxon>
    </lineage>
</organism>
<dbReference type="NCBIfam" id="TIGR04373">
    <property type="entry name" value="egtB_X_signatur"/>
    <property type="match status" value="1"/>
</dbReference>